<evidence type="ECO:0000313" key="2">
    <source>
        <dbReference type="Proteomes" id="UP001240589"/>
    </source>
</evidence>
<comment type="caution">
    <text evidence="1">The sequence shown here is derived from an EMBL/GenBank/DDBJ whole genome shotgun (WGS) entry which is preliminary data.</text>
</comment>
<reference evidence="1" key="1">
    <citation type="submission" date="2023-05" db="EMBL/GenBank/DDBJ databases">
        <title>Genomic Catalog of Human Bladder Bacteria.</title>
        <authorList>
            <person name="Du J."/>
        </authorList>
    </citation>
    <scope>NUCLEOTIDE SEQUENCE</scope>
    <source>
        <strain evidence="1">UMB7974B</strain>
    </source>
</reference>
<proteinExistence type="predicted"/>
<dbReference type="GeneID" id="99689609"/>
<evidence type="ECO:0000313" key="1">
    <source>
        <dbReference type="EMBL" id="MDK8362789.1"/>
    </source>
</evidence>
<dbReference type="Proteomes" id="UP001240589">
    <property type="component" value="Unassembled WGS sequence"/>
</dbReference>
<protein>
    <submittedName>
        <fullName evidence="1">Uncharacterized protein</fullName>
    </submittedName>
</protein>
<gene>
    <name evidence="1" type="ORF">QP792_11515</name>
</gene>
<accession>A0AAW6ZGP9</accession>
<sequence>MGNFAKVSNRCEHAVEARAKQRLTWPWKKVARRFTLEAGGRLEDSRQLAGLFGFGVRQAPPPKV</sequence>
<dbReference type="AlphaFoldDB" id="A0AAW6ZGP9"/>
<dbReference type="RefSeq" id="WP_141745315.1">
    <property type="nucleotide sequence ID" value="NZ_CAACAC010000008.1"/>
</dbReference>
<dbReference type="EMBL" id="JASPBL010000093">
    <property type="protein sequence ID" value="MDK8362789.1"/>
    <property type="molecule type" value="Genomic_DNA"/>
</dbReference>
<name>A0AAW6ZGP9_NEIMU</name>
<organism evidence="1 2">
    <name type="scientific">Neisseria mucosa</name>
    <dbReference type="NCBI Taxonomy" id="488"/>
    <lineage>
        <taxon>Bacteria</taxon>
        <taxon>Pseudomonadati</taxon>
        <taxon>Pseudomonadota</taxon>
        <taxon>Betaproteobacteria</taxon>
        <taxon>Neisseriales</taxon>
        <taxon>Neisseriaceae</taxon>
        <taxon>Neisseria</taxon>
    </lineage>
</organism>